<gene>
    <name evidence="5" type="ORF">C5C04_06315</name>
</gene>
<evidence type="ECO:0000256" key="1">
    <source>
        <dbReference type="ARBA" id="ARBA00023015"/>
    </source>
</evidence>
<dbReference type="KEGG" id="rry:C1O28_13785"/>
<evidence type="ECO:0000256" key="3">
    <source>
        <dbReference type="ARBA" id="ARBA00023163"/>
    </source>
</evidence>
<dbReference type="PANTHER" id="PTHR46796">
    <property type="entry name" value="HTH-TYPE TRANSCRIPTIONAL ACTIVATOR RHAS-RELATED"/>
    <property type="match status" value="1"/>
</dbReference>
<dbReference type="PROSITE" id="PS01124">
    <property type="entry name" value="HTH_ARAC_FAMILY_2"/>
    <property type="match status" value="1"/>
</dbReference>
<comment type="caution">
    <text evidence="5">The sequence shown here is derived from an EMBL/GenBank/DDBJ whole genome shotgun (WGS) entry which is preliminary data.</text>
</comment>
<dbReference type="EMBL" id="PSUL01000010">
    <property type="protein sequence ID" value="PPF14567.1"/>
    <property type="molecule type" value="Genomic_DNA"/>
</dbReference>
<dbReference type="PANTHER" id="PTHR46796:SF6">
    <property type="entry name" value="ARAC SUBFAMILY"/>
    <property type="match status" value="1"/>
</dbReference>
<evidence type="ECO:0000256" key="2">
    <source>
        <dbReference type="ARBA" id="ARBA00023125"/>
    </source>
</evidence>
<sequence length="302" mass="33089">MHRPHSETAHDGSDALIERGVAVTDRAAEQWLRTNGFDVLDDPISGRVFADLTRSRDFTVARLWHSFARLRARPSETADDLALTFLLEGHLVVATDSRRFTIGKGEGYLRRGGVVATLDTDGSTGTIEIRLGENFEQRFGLCGVWGALPLPATGATRFLTASSNAFLSAFSASGPAWPLWLNALETTVAGTLLEAGRSATMASSAEADILRRARRIIHERCTDRTLTVTALASLVSISERRLFEAFAAAGSTPRAEIERARLVVVRRLTAQQPSRPLDWDDVADRTGFRSSRSLREALRDRA</sequence>
<dbReference type="GO" id="GO:0006355">
    <property type="term" value="P:regulation of DNA-templated transcription"/>
    <property type="evidence" value="ECO:0007669"/>
    <property type="project" value="UniProtKB-ARBA"/>
</dbReference>
<dbReference type="Gene3D" id="1.10.10.60">
    <property type="entry name" value="Homeodomain-like"/>
    <property type="match status" value="1"/>
</dbReference>
<reference evidence="5 6" key="1">
    <citation type="submission" date="2018-02" db="EMBL/GenBank/DDBJ databases">
        <title>Bacteriophage NCPPB3778 and a type I-E CRISPR drive the evolution of the US Biological Select Agent, Rathayibacter toxicus.</title>
        <authorList>
            <person name="Davis E.W.II."/>
            <person name="Tabima J.F."/>
            <person name="Weisberg A.J."/>
            <person name="Lopes L.D."/>
            <person name="Wiseman M.S."/>
            <person name="Wiseman M.S."/>
            <person name="Pupko T."/>
            <person name="Belcher M.S."/>
            <person name="Sechler A.J."/>
            <person name="Tancos M.A."/>
            <person name="Schroeder B.K."/>
            <person name="Murray T.D."/>
            <person name="Luster D.G."/>
            <person name="Schneider W.L."/>
            <person name="Rogers E."/>
            <person name="Andreote F.D."/>
            <person name="Grunwald N.J."/>
            <person name="Putnam M.L."/>
            <person name="Chang J.H."/>
        </authorList>
    </citation>
    <scope>NUCLEOTIDE SEQUENCE [LARGE SCALE GENOMIC DNA]</scope>
    <source>
        <strain evidence="5 6">AY1I9</strain>
    </source>
</reference>
<dbReference type="RefSeq" id="WP_097166763.1">
    <property type="nucleotide sequence ID" value="NZ_CP028129.1"/>
</dbReference>
<name>A0ABD6W9K9_RATRA</name>
<evidence type="ECO:0000313" key="6">
    <source>
        <dbReference type="Proteomes" id="UP000237881"/>
    </source>
</evidence>
<dbReference type="InterPro" id="IPR018060">
    <property type="entry name" value="HTH_AraC"/>
</dbReference>
<evidence type="ECO:0000259" key="4">
    <source>
        <dbReference type="PROSITE" id="PS01124"/>
    </source>
</evidence>
<dbReference type="InterPro" id="IPR050204">
    <property type="entry name" value="AraC_XylS_family_regulators"/>
</dbReference>
<feature type="domain" description="HTH araC/xylS-type" evidence="4">
    <location>
        <begin position="211"/>
        <end position="302"/>
    </location>
</feature>
<keyword evidence="1" id="KW-0805">Transcription regulation</keyword>
<dbReference type="AlphaFoldDB" id="A0ABD6W9K9"/>
<proteinExistence type="predicted"/>
<organism evidence="5 6">
    <name type="scientific">Rathayibacter rathayi</name>
    <name type="common">Corynebacterium rathayi</name>
    <dbReference type="NCBI Taxonomy" id="33887"/>
    <lineage>
        <taxon>Bacteria</taxon>
        <taxon>Bacillati</taxon>
        <taxon>Actinomycetota</taxon>
        <taxon>Actinomycetes</taxon>
        <taxon>Micrococcales</taxon>
        <taxon>Microbacteriaceae</taxon>
        <taxon>Rathayibacter</taxon>
    </lineage>
</organism>
<dbReference type="Proteomes" id="UP000237881">
    <property type="component" value="Unassembled WGS sequence"/>
</dbReference>
<dbReference type="GeneID" id="49821547"/>
<protein>
    <recommendedName>
        <fullName evidence="4">HTH araC/xylS-type domain-containing protein</fullName>
    </recommendedName>
</protein>
<keyword evidence="2" id="KW-0238">DNA-binding</keyword>
<evidence type="ECO:0000313" key="5">
    <source>
        <dbReference type="EMBL" id="PPF14567.1"/>
    </source>
</evidence>
<dbReference type="GO" id="GO:0003677">
    <property type="term" value="F:DNA binding"/>
    <property type="evidence" value="ECO:0007669"/>
    <property type="project" value="UniProtKB-KW"/>
</dbReference>
<keyword evidence="3" id="KW-0804">Transcription</keyword>
<accession>A0ABD6W9K9</accession>